<evidence type="ECO:0000256" key="5">
    <source>
        <dbReference type="ARBA" id="ARBA00023239"/>
    </source>
</evidence>
<dbReference type="PANTHER" id="PTHR31225">
    <property type="entry name" value="OS04G0344100 PROTEIN-RELATED"/>
    <property type="match status" value="1"/>
</dbReference>
<dbReference type="FunFam" id="3.30.70.100:FF:000047">
    <property type="entry name" value="Copper-transporting ATPase PAA1, chloroplastic"/>
    <property type="match status" value="1"/>
</dbReference>
<dbReference type="SFLD" id="SFLDG01019">
    <property type="entry name" value="Terpene_Cyclase_Like_1_C_Termi"/>
    <property type="match status" value="1"/>
</dbReference>
<keyword evidence="5" id="KW-0456">Lyase</keyword>
<evidence type="ECO:0000256" key="1">
    <source>
        <dbReference type="ARBA" id="ARBA00001946"/>
    </source>
</evidence>
<comment type="similarity">
    <text evidence="2">Belongs to the terpene synthase family.</text>
</comment>
<dbReference type="FunFam" id="1.50.10.130:FF:000001">
    <property type="entry name" value="Isoprene synthase, chloroplastic"/>
    <property type="match status" value="1"/>
</dbReference>
<dbReference type="Gene3D" id="1.10.600.10">
    <property type="entry name" value="Farnesyl Diphosphate Synthase"/>
    <property type="match status" value="1"/>
</dbReference>
<dbReference type="Pfam" id="PF01397">
    <property type="entry name" value="Terpene_synth"/>
    <property type="match status" value="1"/>
</dbReference>
<accession>A0A977Q7G3</accession>
<keyword evidence="4" id="KW-0460">Magnesium</keyword>
<dbReference type="InterPro" id="IPR001906">
    <property type="entry name" value="Terpene_synth_N"/>
</dbReference>
<dbReference type="InterPro" id="IPR005630">
    <property type="entry name" value="Terpene_synthase_metal-bd"/>
</dbReference>
<dbReference type="InterPro" id="IPR034741">
    <property type="entry name" value="Terpene_cyclase-like_1_C"/>
</dbReference>
<dbReference type="FunFam" id="1.10.600.10:FF:000007">
    <property type="entry name" value="Isoprene synthase, chloroplastic"/>
    <property type="match status" value="1"/>
</dbReference>
<dbReference type="InterPro" id="IPR008930">
    <property type="entry name" value="Terpenoid_cyclase/PrenylTrfase"/>
</dbReference>
<dbReference type="GO" id="GO:0120251">
    <property type="term" value="P:hydrocarbon biosynthetic process"/>
    <property type="evidence" value="ECO:0007669"/>
    <property type="project" value="UniProtKB-ARBA"/>
</dbReference>
<dbReference type="EMBL" id="MZ485344">
    <property type="protein sequence ID" value="UXF47959.1"/>
    <property type="molecule type" value="mRNA"/>
</dbReference>
<evidence type="ECO:0000313" key="8">
    <source>
        <dbReference type="EMBL" id="UXF47959.1"/>
    </source>
</evidence>
<evidence type="ECO:0000259" key="6">
    <source>
        <dbReference type="Pfam" id="PF01397"/>
    </source>
</evidence>
<dbReference type="CDD" id="cd00371">
    <property type="entry name" value="HMA"/>
    <property type="match status" value="1"/>
</dbReference>
<dbReference type="InterPro" id="IPR044814">
    <property type="entry name" value="Terpene_cyclase_plant_C1"/>
</dbReference>
<feature type="domain" description="Terpene synthase N-terminal" evidence="6">
    <location>
        <begin position="197"/>
        <end position="361"/>
    </location>
</feature>
<comment type="cofactor">
    <cofactor evidence="1">
        <name>Mg(2+)</name>
        <dbReference type="ChEBI" id="CHEBI:18420"/>
    </cofactor>
</comment>
<dbReference type="SUPFAM" id="SSF55008">
    <property type="entry name" value="HMA, heavy metal-associated domain"/>
    <property type="match status" value="1"/>
</dbReference>
<dbReference type="InterPro" id="IPR006121">
    <property type="entry name" value="HMA_dom"/>
</dbReference>
<dbReference type="CDD" id="cd00684">
    <property type="entry name" value="Terpene_cyclase_plant_C1"/>
    <property type="match status" value="1"/>
</dbReference>
<dbReference type="Gene3D" id="3.30.70.100">
    <property type="match status" value="1"/>
</dbReference>
<dbReference type="PANTHER" id="PTHR31225:SF231">
    <property type="entry name" value="TERPENE SYNTHASE 6-RELATED"/>
    <property type="match status" value="1"/>
</dbReference>
<dbReference type="SUPFAM" id="SSF48239">
    <property type="entry name" value="Terpenoid cyclases/Protein prenyltransferases"/>
    <property type="match status" value="1"/>
</dbReference>
<dbReference type="Gene3D" id="1.50.10.130">
    <property type="entry name" value="Terpene synthase, N-terminal domain"/>
    <property type="match status" value="1"/>
</dbReference>
<evidence type="ECO:0000256" key="3">
    <source>
        <dbReference type="ARBA" id="ARBA00022723"/>
    </source>
</evidence>
<name>A0A977Q7G3_9ROSI</name>
<dbReference type="GO" id="GO:0016102">
    <property type="term" value="P:diterpenoid biosynthetic process"/>
    <property type="evidence" value="ECO:0007669"/>
    <property type="project" value="InterPro"/>
</dbReference>
<dbReference type="InterPro" id="IPR008949">
    <property type="entry name" value="Isoprenoid_synthase_dom_sf"/>
</dbReference>
<dbReference type="SUPFAM" id="SSF48576">
    <property type="entry name" value="Terpenoid synthases"/>
    <property type="match status" value="1"/>
</dbReference>
<dbReference type="AlphaFoldDB" id="A0A977Q7G3"/>
<dbReference type="GO" id="GO:0000287">
    <property type="term" value="F:magnesium ion binding"/>
    <property type="evidence" value="ECO:0007669"/>
    <property type="project" value="InterPro"/>
</dbReference>
<evidence type="ECO:0000259" key="7">
    <source>
        <dbReference type="Pfam" id="PF03936"/>
    </source>
</evidence>
<reference evidence="8" key="1">
    <citation type="submission" date="2021-06" db="EMBL/GenBank/DDBJ databases">
        <authorList>
            <person name="Bhat W.W."/>
            <person name="Johnson S."/>
            <person name="Hamberger B."/>
            <person name="Lau K."/>
            <person name="Buell R."/>
            <person name="Matsumoto S."/>
        </authorList>
    </citation>
    <scope>NUCLEOTIDE SEQUENCE</scope>
</reference>
<sequence length="709" mass="80862">MESSFSLSTTSFTTPKFHYRRLSCNSPTPRLTCFYSRNGPPCPPPRPASSLGALSSVSFLARRHLDCVSNSAACFSSPDMEARAIEEASELSPEVIMLDVGGMTSNECANSVKRILQDQAQVYVASVNLAKEAAIVWPMSEAKVVPNWDKQLGDELANHLTTCGFKSNFREPDSFRGRSKNTPYSDLGQSFASLAPQDSELESHTRGVEALKVKVKDLLLESTKEITENIRIINLLCRLGISYHFEDEIDDQLNRIFTLLPKLLEDNDYDLCTLANLFRVLRGHGYNMTSDVFKKFKEANGEFKKDIASDVEGILSLYEACFLAIRGDDILNEALAFTRKHMELLVKNSYPSLQKYIRNALMFPCHRNSERLDALQFISYYEEDECADETLLAFAKLDFNRQRLLYRKELALLSKWWMDTNVMEKFPYIRDRLVESYLWTIGCICEPQYSVARMMLTKYGILMTVMDDTYDTYGTYEQLQLLTAALQGHKTEIGGDKLPEYMKHICRSIFEELENDGSKVCSYKASYLEETIKEFAETSLMEAKWKKEGKAPSFDEYIKNGKVTCLYEVFTSVFILGMENLGMKEILWLRNNPDIADGSKLVSRLLNDIVGRKDEKERQDFPKGVDCYMKQYGVSEDVAIEAMQKMIENAWEVMNEDLLKPNNISRTLLKFTLNSARMALVLNGASDVFTYPSDLKELIVSIFFNPLPM</sequence>
<evidence type="ECO:0000256" key="4">
    <source>
        <dbReference type="ARBA" id="ARBA00022842"/>
    </source>
</evidence>
<dbReference type="SFLD" id="SFLDS00005">
    <property type="entry name" value="Isoprenoid_Synthase_Type_I"/>
    <property type="match status" value="1"/>
</dbReference>
<feature type="domain" description="Terpene synthase metal-binding" evidence="7">
    <location>
        <begin position="419"/>
        <end position="652"/>
    </location>
</feature>
<dbReference type="InterPro" id="IPR050148">
    <property type="entry name" value="Terpene_synthase-like"/>
</dbReference>
<keyword evidence="3" id="KW-0479">Metal-binding</keyword>
<proteinExistence type="evidence at transcript level"/>
<dbReference type="InterPro" id="IPR036163">
    <property type="entry name" value="HMA_dom_sf"/>
</dbReference>
<organism evidence="8">
    <name type="scientific">Euphorbia poissonii</name>
    <dbReference type="NCBI Taxonomy" id="212962"/>
    <lineage>
        <taxon>Eukaryota</taxon>
        <taxon>Viridiplantae</taxon>
        <taxon>Streptophyta</taxon>
        <taxon>Embryophyta</taxon>
        <taxon>Tracheophyta</taxon>
        <taxon>Spermatophyta</taxon>
        <taxon>Magnoliopsida</taxon>
        <taxon>eudicotyledons</taxon>
        <taxon>Gunneridae</taxon>
        <taxon>Pentapetalae</taxon>
        <taxon>rosids</taxon>
        <taxon>fabids</taxon>
        <taxon>Malpighiales</taxon>
        <taxon>Euphorbiaceae</taxon>
        <taxon>Euphorbioideae</taxon>
        <taxon>Euphorbieae</taxon>
        <taxon>Euphorbia</taxon>
        <taxon>Euphorbia subgen. Euphorbia</taxon>
        <taxon>Euphorbia sect. Euphorbia</taxon>
    </lineage>
</organism>
<dbReference type="InterPro" id="IPR036965">
    <property type="entry name" value="Terpene_synth_N_sf"/>
</dbReference>
<dbReference type="GO" id="GO:0010333">
    <property type="term" value="F:terpene synthase activity"/>
    <property type="evidence" value="ECO:0007669"/>
    <property type="project" value="InterPro"/>
</dbReference>
<evidence type="ECO:0000256" key="2">
    <source>
        <dbReference type="ARBA" id="ARBA00006333"/>
    </source>
</evidence>
<dbReference type="Pfam" id="PF03936">
    <property type="entry name" value="Terpene_synth_C"/>
    <property type="match status" value="1"/>
</dbReference>
<protein>
    <submittedName>
        <fullName evidence="8">Terpene synthase 1A</fullName>
    </submittedName>
</protein>